<keyword evidence="2" id="KW-1185">Reference proteome</keyword>
<sequence>MSYRLHKLGQGMERIEEDGQAITVTPELSCPVNGLANTTKSTMQNVHSTTVTSSHACPSVVSSLSARRPPIELIWNWMSQNEVESRFTAAQEVSGTFFGIFPTQTPDNREWT</sequence>
<evidence type="ECO:0000313" key="1">
    <source>
        <dbReference type="EMBL" id="KAL1493873.1"/>
    </source>
</evidence>
<gene>
    <name evidence="1" type="ORF">ABEB36_009557</name>
</gene>
<dbReference type="Proteomes" id="UP001566132">
    <property type="component" value="Unassembled WGS sequence"/>
</dbReference>
<protein>
    <submittedName>
        <fullName evidence="1">Uncharacterized protein</fullName>
    </submittedName>
</protein>
<evidence type="ECO:0000313" key="2">
    <source>
        <dbReference type="Proteomes" id="UP001566132"/>
    </source>
</evidence>
<proteinExistence type="predicted"/>
<accession>A0ABD1EGT9</accession>
<name>A0ABD1EGT9_HYPHA</name>
<organism evidence="1 2">
    <name type="scientific">Hypothenemus hampei</name>
    <name type="common">Coffee berry borer</name>
    <dbReference type="NCBI Taxonomy" id="57062"/>
    <lineage>
        <taxon>Eukaryota</taxon>
        <taxon>Metazoa</taxon>
        <taxon>Ecdysozoa</taxon>
        <taxon>Arthropoda</taxon>
        <taxon>Hexapoda</taxon>
        <taxon>Insecta</taxon>
        <taxon>Pterygota</taxon>
        <taxon>Neoptera</taxon>
        <taxon>Endopterygota</taxon>
        <taxon>Coleoptera</taxon>
        <taxon>Polyphaga</taxon>
        <taxon>Cucujiformia</taxon>
        <taxon>Curculionidae</taxon>
        <taxon>Scolytinae</taxon>
        <taxon>Hypothenemus</taxon>
    </lineage>
</organism>
<reference evidence="1 2" key="1">
    <citation type="submission" date="2024-05" db="EMBL/GenBank/DDBJ databases">
        <title>Genetic variation in Jamaican populations of the coffee berry borer (Hypothenemus hampei).</title>
        <authorList>
            <person name="Errbii M."/>
            <person name="Myrie A."/>
        </authorList>
    </citation>
    <scope>NUCLEOTIDE SEQUENCE [LARGE SCALE GENOMIC DNA]</scope>
    <source>
        <strain evidence="1">JA-Hopewell-2020-01-JO</strain>
        <tissue evidence="1">Whole body</tissue>
    </source>
</reference>
<dbReference type="AlphaFoldDB" id="A0ABD1EGT9"/>
<dbReference type="EMBL" id="JBDJPC010000007">
    <property type="protein sequence ID" value="KAL1493873.1"/>
    <property type="molecule type" value="Genomic_DNA"/>
</dbReference>
<comment type="caution">
    <text evidence="1">The sequence shown here is derived from an EMBL/GenBank/DDBJ whole genome shotgun (WGS) entry which is preliminary data.</text>
</comment>